<dbReference type="Pfam" id="PF01243">
    <property type="entry name" value="PNPOx_N"/>
    <property type="match status" value="1"/>
</dbReference>
<evidence type="ECO:0000313" key="4">
    <source>
        <dbReference type="Proteomes" id="UP000830729"/>
    </source>
</evidence>
<proteinExistence type="predicted"/>
<sequence length="129" mass="14321">MTDTVPAPAEELLTSEPLMAHFATCADGRPHVAPVWYRYDDGVLEVLTGGRKLANVRENPRVAVSVQKDEGGKAQWMVTLRGTAEIVEDEDERRKAAERINPKYGAEADEYPENVLVRVEVGSASYQTY</sequence>
<keyword evidence="1" id="KW-0560">Oxidoreductase</keyword>
<dbReference type="GO" id="GO:0016627">
    <property type="term" value="F:oxidoreductase activity, acting on the CH-CH group of donors"/>
    <property type="evidence" value="ECO:0007669"/>
    <property type="project" value="TreeGrafter"/>
</dbReference>
<dbReference type="EMBL" id="CP096659">
    <property type="protein sequence ID" value="UPV74827.1"/>
    <property type="molecule type" value="Genomic_DNA"/>
</dbReference>
<name>A0A8U0HV85_9EURY</name>
<dbReference type="RefSeq" id="WP_248650870.1">
    <property type="nucleotide sequence ID" value="NZ_CP096659.1"/>
</dbReference>
<keyword evidence="4" id="KW-1185">Reference proteome</keyword>
<dbReference type="GO" id="GO:0005829">
    <property type="term" value="C:cytosol"/>
    <property type="evidence" value="ECO:0007669"/>
    <property type="project" value="TreeGrafter"/>
</dbReference>
<organism evidence="3 4">
    <name type="scientific">Halorussus limi</name>
    <dbReference type="NCBI Taxonomy" id="2938695"/>
    <lineage>
        <taxon>Archaea</taxon>
        <taxon>Methanobacteriati</taxon>
        <taxon>Methanobacteriota</taxon>
        <taxon>Stenosarchaea group</taxon>
        <taxon>Halobacteria</taxon>
        <taxon>Halobacteriales</taxon>
        <taxon>Haladaptataceae</taxon>
        <taxon>Halorussus</taxon>
    </lineage>
</organism>
<protein>
    <submittedName>
        <fullName evidence="3">Pyridoxamine 5'-phosphate oxidase family protein</fullName>
    </submittedName>
</protein>
<dbReference type="KEGG" id="halx:M0R89_01855"/>
<dbReference type="Proteomes" id="UP000830729">
    <property type="component" value="Chromosome"/>
</dbReference>
<dbReference type="InterPro" id="IPR011576">
    <property type="entry name" value="Pyridox_Oxase_N"/>
</dbReference>
<dbReference type="InterPro" id="IPR052019">
    <property type="entry name" value="F420H2_bilvrd_red/Heme_oxyg"/>
</dbReference>
<dbReference type="GeneID" id="72183904"/>
<dbReference type="Gene3D" id="2.30.110.10">
    <property type="entry name" value="Electron Transport, Fmn-binding Protein, Chain A"/>
    <property type="match status" value="1"/>
</dbReference>
<dbReference type="SUPFAM" id="SSF50475">
    <property type="entry name" value="FMN-binding split barrel"/>
    <property type="match status" value="1"/>
</dbReference>
<accession>A0A8U0HV85</accession>
<dbReference type="GO" id="GO:0070967">
    <property type="term" value="F:coenzyme F420 binding"/>
    <property type="evidence" value="ECO:0007669"/>
    <property type="project" value="TreeGrafter"/>
</dbReference>
<feature type="domain" description="Pyridoxamine 5'-phosphate oxidase N-terminal" evidence="2">
    <location>
        <begin position="12"/>
        <end position="112"/>
    </location>
</feature>
<dbReference type="InterPro" id="IPR012349">
    <property type="entry name" value="Split_barrel_FMN-bd"/>
</dbReference>
<evidence type="ECO:0000256" key="1">
    <source>
        <dbReference type="ARBA" id="ARBA00023002"/>
    </source>
</evidence>
<evidence type="ECO:0000259" key="2">
    <source>
        <dbReference type="Pfam" id="PF01243"/>
    </source>
</evidence>
<dbReference type="PANTHER" id="PTHR35176:SF6">
    <property type="entry name" value="HEME OXYGENASE HI_0854-RELATED"/>
    <property type="match status" value="1"/>
</dbReference>
<gene>
    <name evidence="3" type="ORF">M0R89_01855</name>
</gene>
<dbReference type="PANTHER" id="PTHR35176">
    <property type="entry name" value="HEME OXYGENASE HI_0854-RELATED"/>
    <property type="match status" value="1"/>
</dbReference>
<evidence type="ECO:0000313" key="3">
    <source>
        <dbReference type="EMBL" id="UPV74827.1"/>
    </source>
</evidence>
<reference evidence="3 4" key="1">
    <citation type="submission" date="2022-04" db="EMBL/GenBank/DDBJ databases">
        <title>Diverse halophilic archaea isolated from saline environments.</title>
        <authorList>
            <person name="Cui H.-L."/>
        </authorList>
    </citation>
    <scope>NUCLEOTIDE SEQUENCE [LARGE SCALE GENOMIC DNA]</scope>
    <source>
        <strain evidence="3 4">XZYJT49</strain>
    </source>
</reference>
<dbReference type="AlphaFoldDB" id="A0A8U0HV85"/>